<name>A0AAN7SQT6_9COLE</name>
<dbReference type="Pfam" id="PF00089">
    <property type="entry name" value="Trypsin"/>
    <property type="match status" value="1"/>
</dbReference>
<protein>
    <recommendedName>
        <fullName evidence="8">Peptidase S1 domain-containing protein</fullName>
    </recommendedName>
</protein>
<feature type="transmembrane region" description="Helical" evidence="6">
    <location>
        <begin position="259"/>
        <end position="276"/>
    </location>
</feature>
<dbReference type="PANTHER" id="PTHR24264">
    <property type="entry name" value="TRYPSIN-RELATED"/>
    <property type="match status" value="1"/>
</dbReference>
<keyword evidence="1 5" id="KW-0645">Protease</keyword>
<dbReference type="InterPro" id="IPR043504">
    <property type="entry name" value="Peptidase_S1_PA_chymotrypsin"/>
</dbReference>
<evidence type="ECO:0000313" key="10">
    <source>
        <dbReference type="Proteomes" id="UP001353858"/>
    </source>
</evidence>
<dbReference type="GO" id="GO:0005615">
    <property type="term" value="C:extracellular space"/>
    <property type="evidence" value="ECO:0007669"/>
    <property type="project" value="TreeGrafter"/>
</dbReference>
<keyword evidence="6" id="KW-0472">Membrane</keyword>
<evidence type="ECO:0000256" key="4">
    <source>
        <dbReference type="ARBA" id="ARBA00023157"/>
    </source>
</evidence>
<reference evidence="10" key="1">
    <citation type="submission" date="2023-01" db="EMBL/GenBank/DDBJ databases">
        <title>Key to firefly adult light organ development and bioluminescence: homeobox transcription factors regulate luciferase expression and transportation to peroxisome.</title>
        <authorList>
            <person name="Fu X."/>
        </authorList>
    </citation>
    <scope>NUCLEOTIDE SEQUENCE [LARGE SCALE GENOMIC DNA]</scope>
</reference>
<dbReference type="InterPro" id="IPR001254">
    <property type="entry name" value="Trypsin_dom"/>
</dbReference>
<proteinExistence type="predicted"/>
<gene>
    <name evidence="9" type="ORF">RN001_001179</name>
</gene>
<evidence type="ECO:0000256" key="5">
    <source>
        <dbReference type="RuleBase" id="RU363034"/>
    </source>
</evidence>
<keyword evidence="6" id="KW-1133">Transmembrane helix</keyword>
<sequence>MILKLINVLFCTLLIQNGQPEPRIVGGSEVLDRSLFPFQVSLRYNSKHFCGGVILNIDSVLTAAHCAYFLNEERINIAHLLVVVGDLQLSHATAHTRMYSVKSMRIHQNYSLNTLRNDIALIKIHGLFEWNDYVSPINLATKKPITRTTCVISGWGTQHQDRAEITDMLYYANISIIDDSYCKNYIKTYVPYHEGMFCAGQIIGGVDSCKGDSGGPLICNNELTGLISWGIGCAAPKHPGVYMDIAYYHSWIHHDISNASTFALFILLLIVIFPLII</sequence>
<keyword evidence="6" id="KW-0812">Transmembrane</keyword>
<dbReference type="CDD" id="cd00190">
    <property type="entry name" value="Tryp_SPc"/>
    <property type="match status" value="1"/>
</dbReference>
<organism evidence="9 10">
    <name type="scientific">Aquatica leii</name>
    <dbReference type="NCBI Taxonomy" id="1421715"/>
    <lineage>
        <taxon>Eukaryota</taxon>
        <taxon>Metazoa</taxon>
        <taxon>Ecdysozoa</taxon>
        <taxon>Arthropoda</taxon>
        <taxon>Hexapoda</taxon>
        <taxon>Insecta</taxon>
        <taxon>Pterygota</taxon>
        <taxon>Neoptera</taxon>
        <taxon>Endopterygota</taxon>
        <taxon>Coleoptera</taxon>
        <taxon>Polyphaga</taxon>
        <taxon>Elateriformia</taxon>
        <taxon>Elateroidea</taxon>
        <taxon>Lampyridae</taxon>
        <taxon>Luciolinae</taxon>
        <taxon>Aquatica</taxon>
    </lineage>
</organism>
<feature type="signal peptide" evidence="7">
    <location>
        <begin position="1"/>
        <end position="20"/>
    </location>
</feature>
<dbReference type="FunFam" id="2.40.10.10:FF:000034">
    <property type="entry name" value="Eupolytin"/>
    <property type="match status" value="1"/>
</dbReference>
<evidence type="ECO:0000256" key="3">
    <source>
        <dbReference type="ARBA" id="ARBA00022825"/>
    </source>
</evidence>
<dbReference type="PRINTS" id="PR00722">
    <property type="entry name" value="CHYMOTRYPSIN"/>
</dbReference>
<dbReference type="InterPro" id="IPR018114">
    <property type="entry name" value="TRYPSIN_HIS"/>
</dbReference>
<evidence type="ECO:0000256" key="6">
    <source>
        <dbReference type="SAM" id="Phobius"/>
    </source>
</evidence>
<feature type="chain" id="PRO_5042899218" description="Peptidase S1 domain-containing protein" evidence="7">
    <location>
        <begin position="21"/>
        <end position="277"/>
    </location>
</feature>
<feature type="domain" description="Peptidase S1" evidence="8">
    <location>
        <begin position="24"/>
        <end position="257"/>
    </location>
</feature>
<dbReference type="PROSITE" id="PS00134">
    <property type="entry name" value="TRYPSIN_HIS"/>
    <property type="match status" value="1"/>
</dbReference>
<dbReference type="AlphaFoldDB" id="A0AAN7SQT6"/>
<dbReference type="GO" id="GO:0006508">
    <property type="term" value="P:proteolysis"/>
    <property type="evidence" value="ECO:0007669"/>
    <property type="project" value="UniProtKB-KW"/>
</dbReference>
<evidence type="ECO:0000259" key="8">
    <source>
        <dbReference type="PROSITE" id="PS50240"/>
    </source>
</evidence>
<dbReference type="InterPro" id="IPR009003">
    <property type="entry name" value="Peptidase_S1_PA"/>
</dbReference>
<accession>A0AAN7SQT6</accession>
<dbReference type="InterPro" id="IPR001314">
    <property type="entry name" value="Peptidase_S1A"/>
</dbReference>
<comment type="caution">
    <text evidence="9">The sequence shown here is derived from an EMBL/GenBank/DDBJ whole genome shotgun (WGS) entry which is preliminary data.</text>
</comment>
<dbReference type="SUPFAM" id="SSF50494">
    <property type="entry name" value="Trypsin-like serine proteases"/>
    <property type="match status" value="1"/>
</dbReference>
<evidence type="ECO:0000313" key="9">
    <source>
        <dbReference type="EMBL" id="KAK4884908.1"/>
    </source>
</evidence>
<evidence type="ECO:0000256" key="7">
    <source>
        <dbReference type="SAM" id="SignalP"/>
    </source>
</evidence>
<keyword evidence="4" id="KW-1015">Disulfide bond</keyword>
<dbReference type="SMART" id="SM00020">
    <property type="entry name" value="Tryp_SPc"/>
    <property type="match status" value="1"/>
</dbReference>
<dbReference type="Gene3D" id="2.40.10.10">
    <property type="entry name" value="Trypsin-like serine proteases"/>
    <property type="match status" value="1"/>
</dbReference>
<evidence type="ECO:0000256" key="2">
    <source>
        <dbReference type="ARBA" id="ARBA00022801"/>
    </source>
</evidence>
<keyword evidence="2 5" id="KW-0378">Hydrolase</keyword>
<dbReference type="InterPro" id="IPR033116">
    <property type="entry name" value="TRYPSIN_SER"/>
</dbReference>
<evidence type="ECO:0000256" key="1">
    <source>
        <dbReference type="ARBA" id="ARBA00022670"/>
    </source>
</evidence>
<dbReference type="Proteomes" id="UP001353858">
    <property type="component" value="Unassembled WGS sequence"/>
</dbReference>
<dbReference type="EMBL" id="JARPUR010000001">
    <property type="protein sequence ID" value="KAK4884908.1"/>
    <property type="molecule type" value="Genomic_DNA"/>
</dbReference>
<dbReference type="InterPro" id="IPR050127">
    <property type="entry name" value="Serine_Proteases_S1"/>
</dbReference>
<dbReference type="PROSITE" id="PS50240">
    <property type="entry name" value="TRYPSIN_DOM"/>
    <property type="match status" value="1"/>
</dbReference>
<dbReference type="GO" id="GO:0004252">
    <property type="term" value="F:serine-type endopeptidase activity"/>
    <property type="evidence" value="ECO:0007669"/>
    <property type="project" value="InterPro"/>
</dbReference>
<keyword evidence="7" id="KW-0732">Signal</keyword>
<keyword evidence="3 5" id="KW-0720">Serine protease</keyword>
<dbReference type="PROSITE" id="PS00135">
    <property type="entry name" value="TRYPSIN_SER"/>
    <property type="match status" value="1"/>
</dbReference>
<keyword evidence="10" id="KW-1185">Reference proteome</keyword>
<dbReference type="PANTHER" id="PTHR24264:SF83">
    <property type="entry name" value="COMPLEMENT FACTOR I"/>
    <property type="match status" value="1"/>
</dbReference>